<keyword evidence="10" id="KW-0028">Amino-acid biosynthesis</keyword>
<evidence type="ECO:0000256" key="10">
    <source>
        <dbReference type="ARBA" id="ARBA00022605"/>
    </source>
</evidence>
<sequence length="312" mass="35332">MLKFDSQGLIPAVIVDDTTGDVLLVAFMNQEAYQLTRQTGQTHFFSRSRNKIWHKGEQSGNMQEVRDIFINCEENSLLIRVQQHGEAACHEGYHSCYYRRILPDESYETVAERIFDPEDVYVSEQSEDEPVIPEDGQSQTPLELEQALRRLYSVYVLLRDEDHTTTSNTSRLLHEKNHSFLVGRLADELGELVGVQTGEHVHTGVQEDTTLEGSQVGYWLFLLAAINQMEYDDFNPHAAILQGFIAQYSENQVNELRQKAVEALSSQESTQYVRGLTAGFALIGWACVSAGISPLAPVEYDLVQMRRKGLVE</sequence>
<evidence type="ECO:0000256" key="4">
    <source>
        <dbReference type="ARBA" id="ARBA00005204"/>
    </source>
</evidence>
<evidence type="ECO:0000256" key="9">
    <source>
        <dbReference type="ARBA" id="ARBA00017720"/>
    </source>
</evidence>
<evidence type="ECO:0000256" key="5">
    <source>
        <dbReference type="ARBA" id="ARBA00007731"/>
    </source>
</evidence>
<dbReference type="PANTHER" id="PTHR42945">
    <property type="entry name" value="HISTIDINE BIOSYNTHESIS BIFUNCTIONAL PROTEIN"/>
    <property type="match status" value="1"/>
</dbReference>
<dbReference type="SUPFAM" id="SSF141734">
    <property type="entry name" value="HisI-like"/>
    <property type="match status" value="1"/>
</dbReference>
<comment type="pathway">
    <text evidence="3">Amino-acid biosynthesis; L-histidine biosynthesis; L-histidine from 5-phospho-alpha-D-ribose 1-diphosphate: step 3/9.</text>
</comment>
<dbReference type="EMBL" id="BIFQ01000001">
    <property type="protein sequence ID" value="GCE02897.1"/>
    <property type="molecule type" value="Genomic_DNA"/>
</dbReference>
<dbReference type="InterPro" id="IPR038019">
    <property type="entry name" value="PRib_AMP_CycHydrolase_sf"/>
</dbReference>
<dbReference type="UniPathway" id="UPA00031">
    <property type="reaction ID" value="UER00008"/>
</dbReference>
<comment type="catalytic activity">
    <reaction evidence="2">
        <text>1-(5-phospho-beta-D-ribosyl)-ATP + H2O = 1-(5-phospho-beta-D-ribosyl)-5'-AMP + diphosphate + H(+)</text>
        <dbReference type="Rhea" id="RHEA:22828"/>
        <dbReference type="ChEBI" id="CHEBI:15377"/>
        <dbReference type="ChEBI" id="CHEBI:15378"/>
        <dbReference type="ChEBI" id="CHEBI:33019"/>
        <dbReference type="ChEBI" id="CHEBI:59457"/>
        <dbReference type="ChEBI" id="CHEBI:73183"/>
        <dbReference type="EC" id="3.6.1.31"/>
    </reaction>
</comment>
<comment type="similarity">
    <text evidence="5">In the C-terminal section; belongs to the PRA-PH family.</text>
</comment>
<comment type="catalytic activity">
    <reaction evidence="1">
        <text>1-(5-phospho-beta-D-ribosyl)-5'-AMP + H2O = 1-(5-phospho-beta-D-ribosyl)-5-[(5-phospho-beta-D-ribosylamino)methylideneamino]imidazole-4-carboxamide</text>
        <dbReference type="Rhea" id="RHEA:20049"/>
        <dbReference type="ChEBI" id="CHEBI:15377"/>
        <dbReference type="ChEBI" id="CHEBI:58435"/>
        <dbReference type="ChEBI" id="CHEBI:59457"/>
        <dbReference type="EC" id="3.5.4.19"/>
    </reaction>
</comment>
<feature type="domain" description="Phosphoribosyl-AMP cyclohydrolase" evidence="13">
    <location>
        <begin position="25"/>
        <end position="98"/>
    </location>
</feature>
<dbReference type="GO" id="GO:0004636">
    <property type="term" value="F:phosphoribosyl-ATP diphosphatase activity"/>
    <property type="evidence" value="ECO:0007669"/>
    <property type="project" value="UniProtKB-EC"/>
</dbReference>
<keyword evidence="11" id="KW-0378">Hydrolase</keyword>
<evidence type="ECO:0000256" key="3">
    <source>
        <dbReference type="ARBA" id="ARBA00005169"/>
    </source>
</evidence>
<dbReference type="Proteomes" id="UP000287224">
    <property type="component" value="Unassembled WGS sequence"/>
</dbReference>
<dbReference type="EC" id="3.6.1.31" evidence="7"/>
<evidence type="ECO:0000256" key="6">
    <source>
        <dbReference type="ARBA" id="ARBA00008299"/>
    </source>
</evidence>
<dbReference type="AlphaFoldDB" id="A0A401Z7Q7"/>
<keyword evidence="12" id="KW-0368">Histidine biosynthesis</keyword>
<dbReference type="GO" id="GO:0004635">
    <property type="term" value="F:phosphoribosyl-AMP cyclohydrolase activity"/>
    <property type="evidence" value="ECO:0007669"/>
    <property type="project" value="UniProtKB-EC"/>
</dbReference>
<dbReference type="EC" id="3.5.4.19" evidence="8"/>
<evidence type="ECO:0000259" key="13">
    <source>
        <dbReference type="Pfam" id="PF01502"/>
    </source>
</evidence>
<evidence type="ECO:0000256" key="1">
    <source>
        <dbReference type="ARBA" id="ARBA00000024"/>
    </source>
</evidence>
<name>A0A401Z7Q7_9CHLR</name>
<dbReference type="Pfam" id="PF01502">
    <property type="entry name" value="PRA-CH"/>
    <property type="match status" value="1"/>
</dbReference>
<dbReference type="FunFam" id="3.10.20.810:FF:000001">
    <property type="entry name" value="Histidine biosynthesis bifunctional protein HisIE"/>
    <property type="match status" value="1"/>
</dbReference>
<dbReference type="PANTHER" id="PTHR42945:SF1">
    <property type="entry name" value="HISTIDINE BIOSYNTHESIS BIFUNCTIONAL PROTEIN HIS7"/>
    <property type="match status" value="1"/>
</dbReference>
<evidence type="ECO:0000256" key="7">
    <source>
        <dbReference type="ARBA" id="ARBA00012414"/>
    </source>
</evidence>
<dbReference type="NCBIfam" id="NF000768">
    <property type="entry name" value="PRK00051.1"/>
    <property type="match status" value="1"/>
</dbReference>
<comment type="pathway">
    <text evidence="4">Amino-acid biosynthesis; L-histidine biosynthesis; L-histidine from 5-phospho-alpha-D-ribose 1-diphosphate: step 2/9.</text>
</comment>
<dbReference type="GO" id="GO:0000105">
    <property type="term" value="P:L-histidine biosynthetic process"/>
    <property type="evidence" value="ECO:0007669"/>
    <property type="project" value="UniProtKB-UniPathway"/>
</dbReference>
<comment type="similarity">
    <text evidence="6">In the N-terminal section; belongs to the PRA-CH family.</text>
</comment>
<evidence type="ECO:0000313" key="14">
    <source>
        <dbReference type="EMBL" id="GCE02897.1"/>
    </source>
</evidence>
<keyword evidence="15" id="KW-1185">Reference proteome</keyword>
<accession>A0A401Z7Q7</accession>
<evidence type="ECO:0000313" key="15">
    <source>
        <dbReference type="Proteomes" id="UP000287224"/>
    </source>
</evidence>
<dbReference type="Gene3D" id="3.10.20.810">
    <property type="entry name" value="Phosphoribosyl-AMP cyclohydrolase"/>
    <property type="match status" value="1"/>
</dbReference>
<comment type="caution">
    <text evidence="14">The sequence shown here is derived from an EMBL/GenBank/DDBJ whole genome shotgun (WGS) entry which is preliminary data.</text>
</comment>
<organism evidence="14 15">
    <name type="scientific">Dictyobacter aurantiacus</name>
    <dbReference type="NCBI Taxonomy" id="1936993"/>
    <lineage>
        <taxon>Bacteria</taxon>
        <taxon>Bacillati</taxon>
        <taxon>Chloroflexota</taxon>
        <taxon>Ktedonobacteria</taxon>
        <taxon>Ktedonobacterales</taxon>
        <taxon>Dictyobacteraceae</taxon>
        <taxon>Dictyobacter</taxon>
    </lineage>
</organism>
<proteinExistence type="inferred from homology"/>
<evidence type="ECO:0000256" key="2">
    <source>
        <dbReference type="ARBA" id="ARBA00001460"/>
    </source>
</evidence>
<evidence type="ECO:0000256" key="8">
    <source>
        <dbReference type="ARBA" id="ARBA00012721"/>
    </source>
</evidence>
<reference evidence="15" key="1">
    <citation type="submission" date="2018-12" db="EMBL/GenBank/DDBJ databases">
        <title>Tengunoibacter tsumagoiensis gen. nov., sp. nov., Dictyobacter kobayashii sp. nov., D. alpinus sp. nov., and D. joshuensis sp. nov. and description of Dictyobacteraceae fam. nov. within the order Ktedonobacterales isolated from Tengu-no-mugimeshi.</title>
        <authorList>
            <person name="Wang C.M."/>
            <person name="Zheng Y."/>
            <person name="Sakai Y."/>
            <person name="Toyoda A."/>
            <person name="Minakuchi Y."/>
            <person name="Abe K."/>
            <person name="Yokota A."/>
            <person name="Yabe S."/>
        </authorList>
    </citation>
    <scope>NUCLEOTIDE SEQUENCE [LARGE SCALE GENOMIC DNA]</scope>
    <source>
        <strain evidence="15">S-27</strain>
    </source>
</reference>
<dbReference type="OrthoDB" id="9795769at2"/>
<dbReference type="RefSeq" id="WP_126594233.1">
    <property type="nucleotide sequence ID" value="NZ_BIFQ01000001.1"/>
</dbReference>
<gene>
    <name evidence="14" type="ORF">KDAU_02260</name>
</gene>
<dbReference type="InterPro" id="IPR002496">
    <property type="entry name" value="PRib_AMP_CycHydrolase_dom"/>
</dbReference>
<evidence type="ECO:0000256" key="11">
    <source>
        <dbReference type="ARBA" id="ARBA00022801"/>
    </source>
</evidence>
<protein>
    <recommendedName>
        <fullName evidence="9">Histidine biosynthesis bifunctional protein HisIE</fullName>
        <ecNumber evidence="8">3.5.4.19</ecNumber>
        <ecNumber evidence="7">3.6.1.31</ecNumber>
    </recommendedName>
</protein>
<evidence type="ECO:0000256" key="12">
    <source>
        <dbReference type="ARBA" id="ARBA00023102"/>
    </source>
</evidence>